<feature type="signal peptide" evidence="4">
    <location>
        <begin position="1"/>
        <end position="21"/>
    </location>
</feature>
<reference evidence="5" key="1">
    <citation type="submission" date="2021-09" db="EMBL/GenBank/DDBJ databases">
        <authorList>
            <person name="Martin H S."/>
        </authorList>
    </citation>
    <scope>NUCLEOTIDE SEQUENCE</scope>
</reference>
<evidence type="ECO:0000256" key="2">
    <source>
        <dbReference type="ARBA" id="ARBA00022737"/>
    </source>
</evidence>
<proteinExistence type="inferred from homology"/>
<evidence type="ECO:0000313" key="5">
    <source>
        <dbReference type="EMBL" id="CAG9583346.1"/>
    </source>
</evidence>
<dbReference type="GO" id="GO:0007304">
    <property type="term" value="P:chorion-containing eggshell formation"/>
    <property type="evidence" value="ECO:0007669"/>
    <property type="project" value="InterPro"/>
</dbReference>
<dbReference type="GO" id="GO:0005213">
    <property type="term" value="F:structural constituent of egg chorion"/>
    <property type="evidence" value="ECO:0007669"/>
    <property type="project" value="InterPro"/>
</dbReference>
<dbReference type="AlphaFoldDB" id="A0A8J2RBT8"/>
<keyword evidence="6" id="KW-1185">Reference proteome</keyword>
<feature type="chain" id="PRO_5035154837" evidence="4">
    <location>
        <begin position="22"/>
        <end position="166"/>
    </location>
</feature>
<dbReference type="GO" id="GO:0042600">
    <property type="term" value="C:egg chorion"/>
    <property type="evidence" value="ECO:0007669"/>
    <property type="project" value="InterPro"/>
</dbReference>
<evidence type="ECO:0000256" key="3">
    <source>
        <dbReference type="RuleBase" id="RU004378"/>
    </source>
</evidence>
<evidence type="ECO:0000313" key="6">
    <source>
        <dbReference type="Proteomes" id="UP000789524"/>
    </source>
</evidence>
<comment type="similarity">
    <text evidence="1 3">Belongs to the chorion protein family.</text>
</comment>
<dbReference type="Proteomes" id="UP000789524">
    <property type="component" value="Unassembled WGS sequence"/>
</dbReference>
<protein>
    <submittedName>
        <fullName evidence="5">(African queen) hypothetical protein</fullName>
    </submittedName>
</protein>
<dbReference type="Pfam" id="PF01723">
    <property type="entry name" value="Chorion_1"/>
    <property type="match status" value="1"/>
</dbReference>
<keyword evidence="2" id="KW-0677">Repeat</keyword>
<dbReference type="OrthoDB" id="6930117at2759"/>
<comment type="caution">
    <text evidence="5">The sequence shown here is derived from an EMBL/GenBank/DDBJ whole genome shotgun (WGS) entry which is preliminary data.</text>
</comment>
<keyword evidence="4" id="KW-0732">Signal</keyword>
<evidence type="ECO:0000256" key="1">
    <source>
        <dbReference type="ARBA" id="ARBA00005906"/>
    </source>
</evidence>
<evidence type="ECO:0000256" key="4">
    <source>
        <dbReference type="SAM" id="SignalP"/>
    </source>
</evidence>
<organism evidence="5 6">
    <name type="scientific">Danaus chrysippus</name>
    <name type="common">African queen</name>
    <dbReference type="NCBI Taxonomy" id="151541"/>
    <lineage>
        <taxon>Eukaryota</taxon>
        <taxon>Metazoa</taxon>
        <taxon>Ecdysozoa</taxon>
        <taxon>Arthropoda</taxon>
        <taxon>Hexapoda</taxon>
        <taxon>Insecta</taxon>
        <taxon>Pterygota</taxon>
        <taxon>Neoptera</taxon>
        <taxon>Endopterygota</taxon>
        <taxon>Lepidoptera</taxon>
        <taxon>Glossata</taxon>
        <taxon>Ditrysia</taxon>
        <taxon>Papilionoidea</taxon>
        <taxon>Nymphalidae</taxon>
        <taxon>Danainae</taxon>
        <taxon>Danaini</taxon>
        <taxon>Danaina</taxon>
        <taxon>Danaus</taxon>
        <taxon>Anosia</taxon>
    </lineage>
</organism>
<gene>
    <name evidence="5" type="ORF">DCHRY22_LOCUS14744</name>
</gene>
<name>A0A8J2RBT8_9NEOP</name>
<dbReference type="InterPro" id="IPR002635">
    <property type="entry name" value="Chorion"/>
</dbReference>
<sequence>MTAKTTLFFCAAALLLQDISGVYIDPSYDRIAPWARTFLAWREANTNIAGFLTRLLKIPRTSQCSYDAPFYGMPYGVSNEIALPSGLTTDALIVTSSSKGPIGVSLLSENVIKGLLAVAGELPFLGSVNLEGVLPTTGSGSISYSAGDNRHSPVIYKELVRPGSSY</sequence>
<dbReference type="EMBL" id="CAKASE010000081">
    <property type="protein sequence ID" value="CAG9583346.1"/>
    <property type="molecule type" value="Genomic_DNA"/>
</dbReference>
<accession>A0A8J2RBT8</accession>